<sequence length="213" mass="21816">MSELLALLLAAAEGRFPPADGGVTFLPAPRPGIAAAVAFTGHAVVCADDAAARLDGLPVDGWGSVHDPAVLLRLAASLARGAAPPPSIGVLDAVLAHRGLGDGTLPRTRDYDDHHRVRHARTIRTDVRVHGDARGVVTVARGLADRTEISVELADVTATTAGTGRDLVVEALRLVPAGEPVFAAVAPGNARSLRAFLAVGFVPLGSEVILHAA</sequence>
<dbReference type="AlphaFoldDB" id="A0A1M5CA05"/>
<protein>
    <recommendedName>
        <fullName evidence="3">N-acetyltransferase domain-containing protein</fullName>
    </recommendedName>
</protein>
<name>A0A1M5CA05_9ACTN</name>
<proteinExistence type="predicted"/>
<evidence type="ECO:0000313" key="2">
    <source>
        <dbReference type="Proteomes" id="UP000186132"/>
    </source>
</evidence>
<organism evidence="1 2">
    <name type="scientific">Jatrophihabitans endophyticus</name>
    <dbReference type="NCBI Taxonomy" id="1206085"/>
    <lineage>
        <taxon>Bacteria</taxon>
        <taxon>Bacillati</taxon>
        <taxon>Actinomycetota</taxon>
        <taxon>Actinomycetes</taxon>
        <taxon>Jatrophihabitantales</taxon>
        <taxon>Jatrophihabitantaceae</taxon>
        <taxon>Jatrophihabitans</taxon>
    </lineage>
</organism>
<dbReference type="Proteomes" id="UP000186132">
    <property type="component" value="Unassembled WGS sequence"/>
</dbReference>
<dbReference type="OrthoDB" id="7945430at2"/>
<dbReference type="RefSeq" id="WP_073384749.1">
    <property type="nucleotide sequence ID" value="NZ_FQVU01000001.1"/>
</dbReference>
<reference evidence="1 2" key="1">
    <citation type="submission" date="2016-11" db="EMBL/GenBank/DDBJ databases">
        <authorList>
            <person name="Jaros S."/>
            <person name="Januszkiewicz K."/>
            <person name="Wedrychowicz H."/>
        </authorList>
    </citation>
    <scope>NUCLEOTIDE SEQUENCE [LARGE SCALE GENOMIC DNA]</scope>
    <source>
        <strain evidence="1 2">DSM 45627</strain>
    </source>
</reference>
<accession>A0A1M5CA05</accession>
<dbReference type="EMBL" id="FQVU01000001">
    <property type="protein sequence ID" value="SHF51437.1"/>
    <property type="molecule type" value="Genomic_DNA"/>
</dbReference>
<evidence type="ECO:0008006" key="3">
    <source>
        <dbReference type="Google" id="ProtNLM"/>
    </source>
</evidence>
<evidence type="ECO:0000313" key="1">
    <source>
        <dbReference type="EMBL" id="SHF51437.1"/>
    </source>
</evidence>
<gene>
    <name evidence="1" type="ORF">SAMN05443575_0159</name>
</gene>
<dbReference type="STRING" id="1206085.SAMN05443575_0159"/>
<keyword evidence="2" id="KW-1185">Reference proteome</keyword>